<organism evidence="2 3">
    <name type="scientific">Apiospora arundinis</name>
    <dbReference type="NCBI Taxonomy" id="335852"/>
    <lineage>
        <taxon>Eukaryota</taxon>
        <taxon>Fungi</taxon>
        <taxon>Dikarya</taxon>
        <taxon>Ascomycota</taxon>
        <taxon>Pezizomycotina</taxon>
        <taxon>Sordariomycetes</taxon>
        <taxon>Xylariomycetidae</taxon>
        <taxon>Amphisphaeriales</taxon>
        <taxon>Apiosporaceae</taxon>
        <taxon>Apiospora</taxon>
    </lineage>
</organism>
<dbReference type="EMBL" id="JAPCWZ010000004">
    <property type="protein sequence ID" value="KAK8868444.1"/>
    <property type="molecule type" value="Genomic_DNA"/>
</dbReference>
<comment type="caution">
    <text evidence="2">The sequence shown here is derived from an EMBL/GenBank/DDBJ whole genome shotgun (WGS) entry which is preliminary data.</text>
</comment>
<proteinExistence type="predicted"/>
<sequence length="145" mass="15920">MAPVDPDGDEWVAVTASMPRGTLLSVYDNHEHYNPVLELLDADHRVIIIGYTNEFSQYVFAVSEMSETQGLSSKLTKKVGNEKGTPDPDQTTSFQRQSGCKVEVFYDGKAQDKPVYTPLWPYSDKSVAGRVSNFASAASASDHAI</sequence>
<reference evidence="2 3" key="1">
    <citation type="journal article" date="2024" name="IMA Fungus">
        <title>Apiospora arundinis, a panoply of carbohydrate-active enzymes and secondary metabolites.</title>
        <authorList>
            <person name="Sorensen T."/>
            <person name="Petersen C."/>
            <person name="Muurmann A.T."/>
            <person name="Christiansen J.V."/>
            <person name="Brundto M.L."/>
            <person name="Overgaard C.K."/>
            <person name="Boysen A.T."/>
            <person name="Wollenberg R.D."/>
            <person name="Larsen T.O."/>
            <person name="Sorensen J.L."/>
            <person name="Nielsen K.L."/>
            <person name="Sondergaard T.E."/>
        </authorList>
    </citation>
    <scope>NUCLEOTIDE SEQUENCE [LARGE SCALE GENOMIC DNA]</scope>
    <source>
        <strain evidence="2 3">AAU 773</strain>
    </source>
</reference>
<name>A0ABR2IUC7_9PEZI</name>
<evidence type="ECO:0000256" key="1">
    <source>
        <dbReference type="SAM" id="MobiDB-lite"/>
    </source>
</evidence>
<feature type="region of interest" description="Disordered" evidence="1">
    <location>
        <begin position="77"/>
        <end position="96"/>
    </location>
</feature>
<accession>A0ABR2IUC7</accession>
<evidence type="ECO:0000313" key="3">
    <source>
        <dbReference type="Proteomes" id="UP001390339"/>
    </source>
</evidence>
<dbReference type="Proteomes" id="UP001390339">
    <property type="component" value="Unassembled WGS sequence"/>
</dbReference>
<keyword evidence="3" id="KW-1185">Reference proteome</keyword>
<gene>
    <name evidence="2" type="ORF">PGQ11_007022</name>
</gene>
<protein>
    <submittedName>
        <fullName evidence="2">Uncharacterized protein</fullName>
    </submittedName>
</protein>
<evidence type="ECO:0000313" key="2">
    <source>
        <dbReference type="EMBL" id="KAK8868444.1"/>
    </source>
</evidence>